<feature type="non-terminal residue" evidence="1">
    <location>
        <position position="51"/>
    </location>
</feature>
<name>A0A382P8A3_9ZZZZ</name>
<gene>
    <name evidence="1" type="ORF">METZ01_LOCUS320925</name>
</gene>
<accession>A0A382P8A3</accession>
<reference evidence="1" key="1">
    <citation type="submission" date="2018-05" db="EMBL/GenBank/DDBJ databases">
        <authorList>
            <person name="Lanie J.A."/>
            <person name="Ng W.-L."/>
            <person name="Kazmierczak K.M."/>
            <person name="Andrzejewski T.M."/>
            <person name="Davidsen T.M."/>
            <person name="Wayne K.J."/>
            <person name="Tettelin H."/>
            <person name="Glass J.I."/>
            <person name="Rusch D."/>
            <person name="Podicherti R."/>
            <person name="Tsui H.-C.T."/>
            <person name="Winkler M.E."/>
        </authorList>
    </citation>
    <scope>NUCLEOTIDE SEQUENCE</scope>
</reference>
<dbReference type="EMBL" id="UINC01104707">
    <property type="protein sequence ID" value="SVC68071.1"/>
    <property type="molecule type" value="Genomic_DNA"/>
</dbReference>
<sequence>MSRLNISMGVFATGVKASICRSLLLAFTNIEAQCIMSPQFKVEPILGLTKV</sequence>
<dbReference type="AlphaFoldDB" id="A0A382P8A3"/>
<proteinExistence type="predicted"/>
<evidence type="ECO:0000313" key="1">
    <source>
        <dbReference type="EMBL" id="SVC68071.1"/>
    </source>
</evidence>
<protein>
    <submittedName>
        <fullName evidence="1">Uncharacterized protein</fullName>
    </submittedName>
</protein>
<organism evidence="1">
    <name type="scientific">marine metagenome</name>
    <dbReference type="NCBI Taxonomy" id="408172"/>
    <lineage>
        <taxon>unclassified sequences</taxon>
        <taxon>metagenomes</taxon>
        <taxon>ecological metagenomes</taxon>
    </lineage>
</organism>